<comment type="caution">
    <text evidence="5">The sequence shown here is derived from an EMBL/GenBank/DDBJ whole genome shotgun (WGS) entry which is preliminary data.</text>
</comment>
<organism evidence="5 6">
    <name type="scientific">Enterococcus avium</name>
    <name type="common">Streptococcus avium</name>
    <dbReference type="NCBI Taxonomy" id="33945"/>
    <lineage>
        <taxon>Bacteria</taxon>
        <taxon>Bacillati</taxon>
        <taxon>Bacillota</taxon>
        <taxon>Bacilli</taxon>
        <taxon>Lactobacillales</taxon>
        <taxon>Enterococcaceae</taxon>
        <taxon>Enterococcus</taxon>
    </lineage>
</organism>
<dbReference type="Proteomes" id="UP000316316">
    <property type="component" value="Unassembled WGS sequence"/>
</dbReference>
<dbReference type="EMBL" id="PDXQ01000001">
    <property type="protein sequence ID" value="TRZ35423.1"/>
    <property type="molecule type" value="Genomic_DNA"/>
</dbReference>
<feature type="domain" description="DZANK-type" evidence="2">
    <location>
        <begin position="4"/>
        <end position="58"/>
    </location>
</feature>
<dbReference type="Pfam" id="PF22813">
    <property type="entry name" value="TcaA_2nd"/>
    <property type="match status" value="1"/>
</dbReference>
<protein>
    <submittedName>
        <fullName evidence="5">Zinc ribbon domain-containing protein</fullName>
    </submittedName>
</protein>
<dbReference type="InterPro" id="IPR054530">
    <property type="entry name" value="TcaA_4th"/>
</dbReference>
<feature type="domain" description="TcaA second" evidence="3">
    <location>
        <begin position="108"/>
        <end position="195"/>
    </location>
</feature>
<dbReference type="GeneID" id="69569394"/>
<reference evidence="5 6" key="1">
    <citation type="submission" date="2017-10" db="EMBL/GenBank/DDBJ databases">
        <title>FDA dAtabase for Regulatory Grade micrObial Sequences (FDA-ARGOS): Supporting development and validation of Infectious Disease Dx tests.</title>
        <authorList>
            <person name="Campos J."/>
            <person name="Goldberg B."/>
            <person name="Tallon L.J."/>
            <person name="Sadzewicz L."/>
            <person name="Sengamalay N."/>
            <person name="Ott S."/>
            <person name="Godinez A."/>
            <person name="Nagaraj S."/>
            <person name="Vyas G."/>
            <person name="Aluvathingal J."/>
            <person name="Nadendla S."/>
            <person name="Geyer C."/>
            <person name="Nandy P."/>
            <person name="Hobson J."/>
            <person name="Sichtig H."/>
        </authorList>
    </citation>
    <scope>NUCLEOTIDE SEQUENCE [LARGE SCALE GENOMIC DNA]</scope>
    <source>
        <strain evidence="5 6">FDAARGOS_185</strain>
    </source>
</reference>
<evidence type="ECO:0000313" key="6">
    <source>
        <dbReference type="Proteomes" id="UP000316316"/>
    </source>
</evidence>
<gene>
    <name evidence="5" type="ORF">AUF17_15610</name>
</gene>
<dbReference type="Pfam" id="PF12773">
    <property type="entry name" value="DZR"/>
    <property type="match status" value="1"/>
</dbReference>
<dbReference type="PANTHER" id="PTHR40038">
    <property type="entry name" value="MEMBRANE-ASSOCIATED PROTEIN TCAA"/>
    <property type="match status" value="1"/>
</dbReference>
<feature type="transmembrane region" description="Helical" evidence="1">
    <location>
        <begin position="81"/>
        <end position="104"/>
    </location>
</feature>
<dbReference type="InterPro" id="IPR025874">
    <property type="entry name" value="DZR"/>
</dbReference>
<dbReference type="RefSeq" id="WP_049221945.1">
    <property type="nucleotide sequence ID" value="NZ_CABGUH010000006.1"/>
</dbReference>
<dbReference type="Pfam" id="PF22820">
    <property type="entry name" value="TcaA_3rd_4th"/>
    <property type="match status" value="1"/>
</dbReference>
<dbReference type="AlphaFoldDB" id="A0A2N8PZV5"/>
<sequence>MKNCPNCDHENLDDARFCEECGQPFTIDIAENNYQDLHFCSNCGEAIQAKEVFCSNCGQQLKLTDSPTARVKKELSRRQKLGLLSLLAVVLLLISGFLFGRYYYSYPQQLNRLAQTFKTQDPKKISEVVISEDPNYKVSATELKKFISYYQEDNHKADFAEFLLDLKNDPGQLADFSLHQRGRYFGIFPRYQLVIQPVYLTVTADQAKIQLSLDDKKLATSKSSNFQTTWGPLTPGSYQVAGKSGDVQSASTQRLIRYRNPDFETDSHVTVSLHKISFKVASNREDAKVLLNDQAVATIKNGQAEIKDVVWHQGMTVQLSFKDNKDDLKSETYQIAAGKYLATEYDANRPASEIQLDF</sequence>
<feature type="domain" description="TcaA 4th" evidence="4">
    <location>
        <begin position="278"/>
        <end position="336"/>
    </location>
</feature>
<accession>A0A2N8PZV5</accession>
<evidence type="ECO:0000259" key="4">
    <source>
        <dbReference type="Pfam" id="PF22820"/>
    </source>
</evidence>
<evidence type="ECO:0000259" key="2">
    <source>
        <dbReference type="Pfam" id="PF12773"/>
    </source>
</evidence>
<keyword evidence="1" id="KW-0472">Membrane</keyword>
<dbReference type="GO" id="GO:0005886">
    <property type="term" value="C:plasma membrane"/>
    <property type="evidence" value="ECO:0007669"/>
    <property type="project" value="UniProtKB-SubCell"/>
</dbReference>
<keyword evidence="1" id="KW-1133">Transmembrane helix</keyword>
<dbReference type="InterPro" id="IPR054529">
    <property type="entry name" value="TcaA_2nd"/>
</dbReference>
<name>A0A2N8PZV5_ENTAV</name>
<keyword evidence="1" id="KW-0812">Transmembrane</keyword>
<evidence type="ECO:0000313" key="5">
    <source>
        <dbReference type="EMBL" id="TRZ35423.1"/>
    </source>
</evidence>
<evidence type="ECO:0000256" key="1">
    <source>
        <dbReference type="SAM" id="Phobius"/>
    </source>
</evidence>
<dbReference type="PANTHER" id="PTHR40038:SF1">
    <property type="entry name" value="MEMBRANE-ASSOCIATED PROTEIN TCAA"/>
    <property type="match status" value="1"/>
</dbReference>
<proteinExistence type="predicted"/>
<evidence type="ECO:0000259" key="3">
    <source>
        <dbReference type="Pfam" id="PF22813"/>
    </source>
</evidence>